<keyword evidence="1 2" id="KW-0175">Coiled coil</keyword>
<proteinExistence type="predicted"/>
<dbReference type="PANTHER" id="PTHR14882:SF1">
    <property type="entry name" value="CCDC92 DOMAIN-CONTAINING PROTEIN"/>
    <property type="match status" value="1"/>
</dbReference>
<evidence type="ECO:0000256" key="2">
    <source>
        <dbReference type="SAM" id="Coils"/>
    </source>
</evidence>
<feature type="region of interest" description="Disordered" evidence="3">
    <location>
        <begin position="241"/>
        <end position="264"/>
    </location>
</feature>
<evidence type="ECO:0000313" key="5">
    <source>
        <dbReference type="WBParaSite" id="MCU_002115-RA"/>
    </source>
</evidence>
<reference evidence="5" key="1">
    <citation type="submission" date="2019-11" db="UniProtKB">
        <authorList>
            <consortium name="WormBaseParasite"/>
        </authorList>
    </citation>
    <scope>IDENTIFICATION</scope>
</reference>
<evidence type="ECO:0000256" key="1">
    <source>
        <dbReference type="ARBA" id="ARBA00023054"/>
    </source>
</evidence>
<feature type="domain" description="CCDC92/74 N-terminal" evidence="4">
    <location>
        <begin position="33"/>
        <end position="79"/>
    </location>
</feature>
<feature type="region of interest" description="Disordered" evidence="3">
    <location>
        <begin position="350"/>
        <end position="390"/>
    </location>
</feature>
<accession>A0A5K3EPM9</accession>
<feature type="compositionally biased region" description="Basic and acidic residues" evidence="3">
    <location>
        <begin position="380"/>
        <end position="390"/>
    </location>
</feature>
<feature type="coiled-coil region" evidence="2">
    <location>
        <begin position="51"/>
        <end position="122"/>
    </location>
</feature>
<evidence type="ECO:0000259" key="4">
    <source>
        <dbReference type="Pfam" id="PF14916"/>
    </source>
</evidence>
<feature type="compositionally biased region" description="Basic and acidic residues" evidence="3">
    <location>
        <begin position="357"/>
        <end position="373"/>
    </location>
</feature>
<dbReference type="WBParaSite" id="MCU_002115-RA">
    <property type="protein sequence ID" value="MCU_002115-RA"/>
    <property type="gene ID" value="MCU_002115"/>
</dbReference>
<dbReference type="PANTHER" id="PTHR14882">
    <property type="entry name" value="COILED-COIL DOMAIN-CONTAINING 74A"/>
    <property type="match status" value="1"/>
</dbReference>
<organism evidence="5">
    <name type="scientific">Mesocestoides corti</name>
    <name type="common">Flatworm</name>
    <dbReference type="NCBI Taxonomy" id="53468"/>
    <lineage>
        <taxon>Eukaryota</taxon>
        <taxon>Metazoa</taxon>
        <taxon>Spiralia</taxon>
        <taxon>Lophotrochozoa</taxon>
        <taxon>Platyhelminthes</taxon>
        <taxon>Cestoda</taxon>
        <taxon>Eucestoda</taxon>
        <taxon>Cyclophyllidea</taxon>
        <taxon>Mesocestoididae</taxon>
        <taxon>Mesocestoides</taxon>
    </lineage>
</organism>
<dbReference type="AlphaFoldDB" id="A0A5K3EPM9"/>
<name>A0A5K3EPM9_MESCO</name>
<sequence>MTFEMEAAFNRDKDIVVSKQITHENEVNKVHLIFSLQKNIEFLKLKHHEMLVTLHSEIERLKRTNNELQQELILGRNHAQSSIESTENVKLLTRINELEAQLQAALTKNELLKRELESSKKHSLSKRHNFAETHSPIIQKAEQIRNATVCNPTEDVTVIAGDLPISFLPEEASCAPICNRNLIDLGPGFVTPTIRFATVDKLPISRSSHNTPLPPIIRPDTAGSISRQSLVSSELPTSPAYCMMPATPRKGTTRRGPPTTRPADFRTCLLPLKQTPPVPTYNEAQRLPTTPVNLKISPAFSQKAYMASGPILTEIPAKRSGRHLYSEKDSHALHSSANIQLDFHKEHIPFTRSSTRKTPDLHSTRYHLDDPSRPHVRRRFNSEEPRKRLP</sequence>
<dbReference type="Pfam" id="PF14916">
    <property type="entry name" value="CCDC92"/>
    <property type="match status" value="1"/>
</dbReference>
<evidence type="ECO:0000256" key="3">
    <source>
        <dbReference type="SAM" id="MobiDB-lite"/>
    </source>
</evidence>
<dbReference type="InterPro" id="IPR039496">
    <property type="entry name" value="CCDC92/74_N"/>
</dbReference>
<protein>
    <submittedName>
        <fullName evidence="5">CCDC92 domain-containing protein</fullName>
    </submittedName>
</protein>
<feature type="compositionally biased region" description="Low complexity" evidence="3">
    <location>
        <begin position="245"/>
        <end position="262"/>
    </location>
</feature>
<dbReference type="InterPro" id="IPR040370">
    <property type="entry name" value="CCDC74A/CCDC74B/CCDC92"/>
</dbReference>